<accession>A0ABP3FX21</accession>
<keyword evidence="3" id="KW-1185">Reference proteome</keyword>
<dbReference type="SUPFAM" id="SSF53067">
    <property type="entry name" value="Actin-like ATPase domain"/>
    <property type="match status" value="1"/>
</dbReference>
<dbReference type="Gene3D" id="3.30.420.40">
    <property type="match status" value="2"/>
</dbReference>
<dbReference type="InterPro" id="IPR000600">
    <property type="entry name" value="ROK"/>
</dbReference>
<evidence type="ECO:0000256" key="1">
    <source>
        <dbReference type="ARBA" id="ARBA00006479"/>
    </source>
</evidence>
<gene>
    <name evidence="2" type="ORF">GCM10010151_15050</name>
</gene>
<name>A0ABP3FX21_9ACTN</name>
<organism evidence="2 3">
    <name type="scientific">Actinoallomurus spadix</name>
    <dbReference type="NCBI Taxonomy" id="79912"/>
    <lineage>
        <taxon>Bacteria</taxon>
        <taxon>Bacillati</taxon>
        <taxon>Actinomycetota</taxon>
        <taxon>Actinomycetes</taxon>
        <taxon>Streptosporangiales</taxon>
        <taxon>Thermomonosporaceae</taxon>
        <taxon>Actinoallomurus</taxon>
    </lineage>
</organism>
<dbReference type="SUPFAM" id="SSF46785">
    <property type="entry name" value="Winged helix' DNA-binding domain"/>
    <property type="match status" value="1"/>
</dbReference>
<dbReference type="Pfam" id="PF00480">
    <property type="entry name" value="ROK"/>
    <property type="match status" value="1"/>
</dbReference>
<dbReference type="Gene3D" id="1.10.10.10">
    <property type="entry name" value="Winged helix-like DNA-binding domain superfamily/Winged helix DNA-binding domain"/>
    <property type="match status" value="1"/>
</dbReference>
<comment type="caution">
    <text evidence="2">The sequence shown here is derived from an EMBL/GenBank/DDBJ whole genome shotgun (WGS) entry which is preliminary data.</text>
</comment>
<dbReference type="PANTHER" id="PTHR18964">
    <property type="entry name" value="ROK (REPRESSOR, ORF, KINASE) FAMILY"/>
    <property type="match status" value="1"/>
</dbReference>
<evidence type="ECO:0000313" key="3">
    <source>
        <dbReference type="Proteomes" id="UP001501822"/>
    </source>
</evidence>
<comment type="similarity">
    <text evidence="1">Belongs to the ROK (NagC/XylR) family.</text>
</comment>
<sequence length="405" mass="42186">MAGPVTRRRVRGSTQDDVRRHNLGAILTEVHRHGCRSRAELTAEMGLNRSTIGDLVSELVDAGLVLERSASARGRAGRPSLEVVPRPEAAYVLAIDLGVRHMVVARVGLGGQVLDRVEADPGRDWSDLDTTVDAIVETSGLLREGAPDGGRCFGVGLSVPGVVRLNDGLLRFAPNLGWIDQPLGARLGERLDLPAFLANDADLGALAEHWRGAAVGYEHVVVISGEIGLGGGILIGGRPLRGRGGYAGEIGHLRVNPNGRLCRCGSVGCLETETGVESLLIAAGRPADGGLEVYRAVLAEVAAGEPKAMAAAARVARWLGIGVGMLVNTFNPDIVVLGGPLGELFVLTEDVVRESVARSTLVAPREQVRMAASGLGSDAQLIGAAELAFAPLLEDPIGVLTSLAA</sequence>
<dbReference type="InterPro" id="IPR036388">
    <property type="entry name" value="WH-like_DNA-bd_sf"/>
</dbReference>
<dbReference type="InterPro" id="IPR043129">
    <property type="entry name" value="ATPase_NBD"/>
</dbReference>
<dbReference type="InterPro" id="IPR036390">
    <property type="entry name" value="WH_DNA-bd_sf"/>
</dbReference>
<dbReference type="EMBL" id="BAAABM010000009">
    <property type="protein sequence ID" value="GAA0326091.1"/>
    <property type="molecule type" value="Genomic_DNA"/>
</dbReference>
<reference evidence="3" key="1">
    <citation type="journal article" date="2019" name="Int. J. Syst. Evol. Microbiol.">
        <title>The Global Catalogue of Microorganisms (GCM) 10K type strain sequencing project: providing services to taxonomists for standard genome sequencing and annotation.</title>
        <authorList>
            <consortium name="The Broad Institute Genomics Platform"/>
            <consortium name="The Broad Institute Genome Sequencing Center for Infectious Disease"/>
            <person name="Wu L."/>
            <person name="Ma J."/>
        </authorList>
    </citation>
    <scope>NUCLEOTIDE SEQUENCE [LARGE SCALE GENOMIC DNA]</scope>
    <source>
        <strain evidence="3">JCM 3146</strain>
    </source>
</reference>
<evidence type="ECO:0000313" key="2">
    <source>
        <dbReference type="EMBL" id="GAA0326091.1"/>
    </source>
</evidence>
<dbReference type="Proteomes" id="UP001501822">
    <property type="component" value="Unassembled WGS sequence"/>
</dbReference>
<proteinExistence type="inferred from homology"/>
<dbReference type="RefSeq" id="WP_252800451.1">
    <property type="nucleotide sequence ID" value="NZ_BAAABM010000009.1"/>
</dbReference>
<dbReference type="PANTHER" id="PTHR18964:SF149">
    <property type="entry name" value="BIFUNCTIONAL UDP-N-ACETYLGLUCOSAMINE 2-EPIMERASE_N-ACETYLMANNOSAMINE KINASE"/>
    <property type="match status" value="1"/>
</dbReference>
<protein>
    <submittedName>
        <fullName evidence="2">ROK family transcriptional regulator</fullName>
    </submittedName>
</protein>